<evidence type="ECO:0000313" key="2">
    <source>
        <dbReference type="Proteomes" id="UP000202511"/>
    </source>
</evidence>
<dbReference type="RefSeq" id="YP_009119642.1">
    <property type="nucleotide sequence ID" value="NC_026440.1"/>
</dbReference>
<name>A0A0B5JCN0_9VIRU</name>
<dbReference type="Proteomes" id="UP000202511">
    <property type="component" value="Segment"/>
</dbReference>
<dbReference type="KEGG" id="vg:23462324"/>
<organism evidence="1 2">
    <name type="scientific">Pandoravirus inopinatum</name>
    <dbReference type="NCBI Taxonomy" id="1605721"/>
    <lineage>
        <taxon>Viruses</taxon>
        <taxon>Pandoravirus</taxon>
    </lineage>
</organism>
<reference evidence="1 2" key="1">
    <citation type="journal article" date="2015" name="Parasitol. Res.">
        <title>Viruses in close associations with free-living amoebae.</title>
        <authorList>
            <person name="Scheid P."/>
        </authorList>
    </citation>
    <scope>NUCLEOTIDE SEQUENCE [LARGE SCALE GENOMIC DNA]</scope>
    <source>
        <strain evidence="1">KlaHel</strain>
    </source>
</reference>
<protein>
    <submittedName>
        <fullName evidence="1">Uncharacterized protein</fullName>
    </submittedName>
</protein>
<dbReference type="EMBL" id="KP136319">
    <property type="protein sequence ID" value="AJF97407.1"/>
    <property type="molecule type" value="Genomic_DNA"/>
</dbReference>
<evidence type="ECO:0000313" key="1">
    <source>
        <dbReference type="EMBL" id="AJF97407.1"/>
    </source>
</evidence>
<proteinExistence type="predicted"/>
<sequence length="152" mass="17081">MYVTPFLAMRPFFSVLTLLSSRADTPMQVLLHMHFVNRHVGRPQGARLRTRLSLCMHRRVGGALAHLSPLPPQGSRGVNQDGEPPHVWGHAACAQPEQTLCFSLRKNKEEMFPSSFAGKCFKNVHNFFRKQDAQPTIIASSRATNSWPRAFG</sequence>
<accession>A0A0B5JCN0</accession>
<dbReference type="GeneID" id="23462324"/>